<dbReference type="PANTHER" id="PTHR32024:SF3">
    <property type="entry name" value="TRK SYSTEM POTASSIUM UPTAKE PROTEIN"/>
    <property type="match status" value="1"/>
</dbReference>
<dbReference type="GO" id="GO:0030001">
    <property type="term" value="P:metal ion transport"/>
    <property type="evidence" value="ECO:0007669"/>
    <property type="project" value="UniProtKB-ARBA"/>
</dbReference>
<feature type="transmembrane region" description="Helical" evidence="8">
    <location>
        <begin position="355"/>
        <end position="373"/>
    </location>
</feature>
<dbReference type="AlphaFoldDB" id="A0A917ACL5"/>
<evidence type="ECO:0000256" key="1">
    <source>
        <dbReference type="ARBA" id="ARBA00004651"/>
    </source>
</evidence>
<feature type="transmembrane region" description="Helical" evidence="8">
    <location>
        <begin position="71"/>
        <end position="90"/>
    </location>
</feature>
<proteinExistence type="predicted"/>
<reference evidence="9" key="1">
    <citation type="journal article" date="2014" name="Int. J. Syst. Evol. Microbiol.">
        <title>Complete genome sequence of Corynebacterium casei LMG S-19264T (=DSM 44701T), isolated from a smear-ripened cheese.</title>
        <authorList>
            <consortium name="US DOE Joint Genome Institute (JGI-PGF)"/>
            <person name="Walter F."/>
            <person name="Albersmeier A."/>
            <person name="Kalinowski J."/>
            <person name="Ruckert C."/>
        </authorList>
    </citation>
    <scope>NUCLEOTIDE SEQUENCE</scope>
    <source>
        <strain evidence="9">CGMCC 1.16012</strain>
    </source>
</reference>
<feature type="transmembrane region" description="Helical" evidence="8">
    <location>
        <begin position="133"/>
        <end position="155"/>
    </location>
</feature>
<feature type="transmembrane region" description="Helical" evidence="8">
    <location>
        <begin position="414"/>
        <end position="437"/>
    </location>
</feature>
<keyword evidence="6" id="KW-0406">Ion transport</keyword>
<keyword evidence="5 8" id="KW-1133">Transmembrane helix</keyword>
<comment type="subcellular location">
    <subcellularLocation>
        <location evidence="1">Cell membrane</location>
        <topology evidence="1">Multi-pass membrane protein</topology>
    </subcellularLocation>
</comment>
<dbReference type="PANTHER" id="PTHR32024">
    <property type="entry name" value="TRK SYSTEM POTASSIUM UPTAKE PROTEIN TRKG-RELATED"/>
    <property type="match status" value="1"/>
</dbReference>
<feature type="transmembrane region" description="Helical" evidence="8">
    <location>
        <begin position="478"/>
        <end position="498"/>
    </location>
</feature>
<evidence type="ECO:0000256" key="2">
    <source>
        <dbReference type="ARBA" id="ARBA00022448"/>
    </source>
</evidence>
<dbReference type="InterPro" id="IPR003445">
    <property type="entry name" value="Cat_transpt"/>
</dbReference>
<feature type="transmembrane region" description="Helical" evidence="8">
    <location>
        <begin position="193"/>
        <end position="212"/>
    </location>
</feature>
<organism evidence="9 10">
    <name type="scientific">Actibacterium pelagium</name>
    <dbReference type="NCBI Taxonomy" id="2029103"/>
    <lineage>
        <taxon>Bacteria</taxon>
        <taxon>Pseudomonadati</taxon>
        <taxon>Pseudomonadota</taxon>
        <taxon>Alphaproteobacteria</taxon>
        <taxon>Rhodobacterales</taxon>
        <taxon>Roseobacteraceae</taxon>
        <taxon>Actibacterium</taxon>
    </lineage>
</organism>
<evidence type="ECO:0000256" key="8">
    <source>
        <dbReference type="SAM" id="Phobius"/>
    </source>
</evidence>
<feature type="transmembrane region" description="Helical" evidence="8">
    <location>
        <begin position="313"/>
        <end position="335"/>
    </location>
</feature>
<evidence type="ECO:0000256" key="7">
    <source>
        <dbReference type="ARBA" id="ARBA00023136"/>
    </source>
</evidence>
<evidence type="ECO:0000256" key="3">
    <source>
        <dbReference type="ARBA" id="ARBA00022475"/>
    </source>
</evidence>
<keyword evidence="7 8" id="KW-0472">Membrane</keyword>
<dbReference type="RefSeq" id="WP_095596313.1">
    <property type="nucleotide sequence ID" value="NZ_BMKN01000001.1"/>
</dbReference>
<dbReference type="OrthoDB" id="7818483at2"/>
<keyword evidence="10" id="KW-1185">Reference proteome</keyword>
<sequence>MQRVLNVHFFIFQMGVAALAMLIPFIHAVVLRDWGVARAFFYSSLLLSILTALLGVASYNSKASNLTRSHLLAVLFAFTILPLILAVPFYEAVGNTTLLNSFVEMVSCITTTGATLFDDAARLAPSVHLWRGLVGWMGGYFIWLCAIAILAPMNLGGFEISTDQRHVGLRDTGPKGMFRTDPRERLLRFSLKLLPVYAGLTGTLWLLLVMAGQTPLVGIMNAMATLSTSGITTFGPGASVGAGRLGELLVLIFLVFAISRQTFAQDFNPHRGRELKKDPEIRLAAFLIISIPILMFLRHWVGALEVEEEENILAALRAFWGALFTVSSFLTTTGFVSTDWGEAQLWSGLSTPGMILLGLAMIGGGVATTAGGVKLMRVMVLYKHGLREMEKLVHPSSVGHDGTAAKELRRRSAYVAWIFFMLFALSLTVVMLFLSAYGLSFEEATVLAVAALSTTGPLTAIGGGEPILLGDLADGAKLVFASAMVLGRLETLVIIALFNPDFWRG</sequence>
<name>A0A917ACL5_9RHOB</name>
<gene>
    <name evidence="9" type="primary">trkH1</name>
    <name evidence="9" type="ORF">GCM10011517_08110</name>
</gene>
<feature type="transmembrane region" description="Helical" evidence="8">
    <location>
        <begin position="39"/>
        <end position="59"/>
    </location>
</feature>
<dbReference type="Pfam" id="PF02386">
    <property type="entry name" value="TrkH"/>
    <property type="match status" value="1"/>
</dbReference>
<comment type="caution">
    <text evidence="9">The sequence shown here is derived from an EMBL/GenBank/DDBJ whole genome shotgun (WGS) entry which is preliminary data.</text>
</comment>
<keyword evidence="2" id="KW-0813">Transport</keyword>
<evidence type="ECO:0000256" key="4">
    <source>
        <dbReference type="ARBA" id="ARBA00022692"/>
    </source>
</evidence>
<evidence type="ECO:0000313" key="9">
    <source>
        <dbReference type="EMBL" id="GGE42876.1"/>
    </source>
</evidence>
<dbReference type="GO" id="GO:0008324">
    <property type="term" value="F:monoatomic cation transmembrane transporter activity"/>
    <property type="evidence" value="ECO:0007669"/>
    <property type="project" value="InterPro"/>
</dbReference>
<evidence type="ECO:0000313" key="10">
    <source>
        <dbReference type="Proteomes" id="UP000606730"/>
    </source>
</evidence>
<feature type="transmembrane region" description="Helical" evidence="8">
    <location>
        <begin position="245"/>
        <end position="263"/>
    </location>
</feature>
<keyword evidence="3" id="KW-1003">Cell membrane</keyword>
<reference evidence="9" key="2">
    <citation type="submission" date="2020-09" db="EMBL/GenBank/DDBJ databases">
        <authorList>
            <person name="Sun Q."/>
            <person name="Zhou Y."/>
        </authorList>
    </citation>
    <scope>NUCLEOTIDE SEQUENCE</scope>
    <source>
        <strain evidence="9">CGMCC 1.16012</strain>
    </source>
</reference>
<dbReference type="GO" id="GO:0005886">
    <property type="term" value="C:plasma membrane"/>
    <property type="evidence" value="ECO:0007669"/>
    <property type="project" value="UniProtKB-SubCell"/>
</dbReference>
<protein>
    <submittedName>
        <fullName evidence="9">Potassium transporter TrkH</fullName>
    </submittedName>
</protein>
<keyword evidence="4 8" id="KW-0812">Transmembrane</keyword>
<feature type="transmembrane region" description="Helical" evidence="8">
    <location>
        <begin position="283"/>
        <end position="301"/>
    </location>
</feature>
<dbReference type="EMBL" id="BMKN01000001">
    <property type="protein sequence ID" value="GGE42876.1"/>
    <property type="molecule type" value="Genomic_DNA"/>
</dbReference>
<feature type="transmembrane region" description="Helical" evidence="8">
    <location>
        <begin position="218"/>
        <end position="238"/>
    </location>
</feature>
<evidence type="ECO:0000256" key="6">
    <source>
        <dbReference type="ARBA" id="ARBA00023065"/>
    </source>
</evidence>
<feature type="transmembrane region" description="Helical" evidence="8">
    <location>
        <begin position="7"/>
        <end position="27"/>
    </location>
</feature>
<dbReference type="Proteomes" id="UP000606730">
    <property type="component" value="Unassembled WGS sequence"/>
</dbReference>
<evidence type="ECO:0000256" key="5">
    <source>
        <dbReference type="ARBA" id="ARBA00022989"/>
    </source>
</evidence>
<accession>A0A917ACL5</accession>